<gene>
    <name evidence="1" type="ORF">BpHYR1_014877</name>
</gene>
<organism evidence="1 2">
    <name type="scientific">Brachionus plicatilis</name>
    <name type="common">Marine rotifer</name>
    <name type="synonym">Brachionus muelleri</name>
    <dbReference type="NCBI Taxonomy" id="10195"/>
    <lineage>
        <taxon>Eukaryota</taxon>
        <taxon>Metazoa</taxon>
        <taxon>Spiralia</taxon>
        <taxon>Gnathifera</taxon>
        <taxon>Rotifera</taxon>
        <taxon>Eurotatoria</taxon>
        <taxon>Monogononta</taxon>
        <taxon>Pseudotrocha</taxon>
        <taxon>Ploima</taxon>
        <taxon>Brachionidae</taxon>
        <taxon>Brachionus</taxon>
    </lineage>
</organism>
<protein>
    <submittedName>
        <fullName evidence="1">Uncharacterized protein</fullName>
    </submittedName>
</protein>
<name>A0A3M7T8E6_BRAPC</name>
<dbReference type="AlphaFoldDB" id="A0A3M7T8E6"/>
<comment type="caution">
    <text evidence="1">The sequence shown here is derived from an EMBL/GenBank/DDBJ whole genome shotgun (WGS) entry which is preliminary data.</text>
</comment>
<dbReference type="EMBL" id="REGN01000123">
    <property type="protein sequence ID" value="RNA44302.1"/>
    <property type="molecule type" value="Genomic_DNA"/>
</dbReference>
<keyword evidence="2" id="KW-1185">Reference proteome</keyword>
<proteinExistence type="predicted"/>
<evidence type="ECO:0000313" key="2">
    <source>
        <dbReference type="Proteomes" id="UP000276133"/>
    </source>
</evidence>
<dbReference type="Proteomes" id="UP000276133">
    <property type="component" value="Unassembled WGS sequence"/>
</dbReference>
<evidence type="ECO:0000313" key="1">
    <source>
        <dbReference type="EMBL" id="RNA44302.1"/>
    </source>
</evidence>
<reference evidence="1 2" key="1">
    <citation type="journal article" date="2018" name="Sci. Rep.">
        <title>Genomic signatures of local adaptation to the degree of environmental predictability in rotifers.</title>
        <authorList>
            <person name="Franch-Gras L."/>
            <person name="Hahn C."/>
            <person name="Garcia-Roger E.M."/>
            <person name="Carmona M.J."/>
            <person name="Serra M."/>
            <person name="Gomez A."/>
        </authorList>
    </citation>
    <scope>NUCLEOTIDE SEQUENCE [LARGE SCALE GENOMIC DNA]</scope>
    <source>
        <strain evidence="1">HYR1</strain>
    </source>
</reference>
<accession>A0A3M7T8E6</accession>
<sequence length="92" mass="10971">MKYEKYLKAFHNGGLRRVFWQNLISNEEILPKVKTELILPRYTEEDSSCLDISFNILKKLICINDKLKYNKSVYKGYLYLDKLCNCSKKKLN</sequence>